<keyword evidence="3" id="KW-1185">Reference proteome</keyword>
<feature type="compositionally biased region" description="Basic and acidic residues" evidence="1">
    <location>
        <begin position="11"/>
        <end position="20"/>
    </location>
</feature>
<feature type="region of interest" description="Disordered" evidence="1">
    <location>
        <begin position="459"/>
        <end position="484"/>
    </location>
</feature>
<evidence type="ECO:0000313" key="3">
    <source>
        <dbReference type="Proteomes" id="UP000018538"/>
    </source>
</evidence>
<feature type="region of interest" description="Disordered" evidence="1">
    <location>
        <begin position="517"/>
        <end position="559"/>
    </location>
</feature>
<reference evidence="2 3" key="1">
    <citation type="submission" date="2013-11" db="EMBL/GenBank/DDBJ databases">
        <title>The Genome Sequence of Plasmodium yoelii 17X.</title>
        <authorList>
            <consortium name="The Broad Institute Genomics Platform"/>
            <consortium name="The Broad Institute Genome Sequencing Center for Infectious Disease"/>
            <person name="Neafsey D."/>
            <person name="Adams J."/>
            <person name="Walker B."/>
            <person name="Young S.K."/>
            <person name="Zeng Q."/>
            <person name="Gargeya S."/>
            <person name="Fitzgerald M."/>
            <person name="Haas B."/>
            <person name="Abouelleil A."/>
            <person name="Alvarado L."/>
            <person name="Chapman S.B."/>
            <person name="Gainer-Dewar J."/>
            <person name="Goldberg J."/>
            <person name="Griggs A."/>
            <person name="Gujja S."/>
            <person name="Hansen M."/>
            <person name="Howarth C."/>
            <person name="Imamovic A."/>
            <person name="Ireland A."/>
            <person name="Larimer J."/>
            <person name="McCowan C."/>
            <person name="Murphy C."/>
            <person name="Pearson M."/>
            <person name="Poon T.W."/>
            <person name="Priest M."/>
            <person name="Roberts A."/>
            <person name="Saif S."/>
            <person name="Shea T."/>
            <person name="Sykes S."/>
            <person name="Wortman J."/>
            <person name="Nusbaum C."/>
            <person name="Birren B."/>
        </authorList>
    </citation>
    <scope>NUCLEOTIDE SEQUENCE [LARGE SCALE GENOMIC DNA]</scope>
    <source>
        <strain evidence="2 3">17X</strain>
    </source>
</reference>
<sequence length="582" mass="69958">MSLNFSDDDIYENKGEEIPHENNLNEDIGNNEVNFNEEGYGDEYVDELEKNEQNEKKKKKTITFQLKNIFNEAALKQINNDINKKRKSEKRDSYNDDNYNMMGQDEFEEKYSDDDDELKKYVQDEKNKIKQLIDEKDELWDMYIYLNLKKKKRKIDYTEERYTNAIKKVLDSFCNEYKNLIIEELFKNKKFEKYLIVHDIDIFFKNNNLENVHKNTTIPIINKKNNLLNIKKKLVDIYNKGNCFNYLKEVTVDKMSKLNESEEDEYGFNNNESPNDDKNEYMFNDNNKIGELDTHFIIEREKLNMKINRIEYKYVKLIQTVKQYKRKHLRTNFNLFMNLINEVTSKLYFSIHNVLLINDEKNNLADIYKTIRRKYNIHDVLNKIQNLTQKKEVYEHYRSYLIYKYKSTYPICNNTFKNHKMDENINIFNFKKVYNTKFVNNFSLIQDENDIGHDEHFNKTENSMSENKTNIDVNNNMNKNKKDSEENIFSQDVYEEDFFNIDTQNKEIDKTNYVKTDNLEDREKNNEINHNANNLVSGKQDAQNKSGSTDAPTTIEETPLERAKRIAREKKKKLMENKTKII</sequence>
<dbReference type="EMBL" id="KI635769">
    <property type="protein sequence ID" value="ETB59014.1"/>
    <property type="molecule type" value="Genomic_DNA"/>
</dbReference>
<dbReference type="OrthoDB" id="392857at2759"/>
<organism evidence="2 3">
    <name type="scientific">Plasmodium yoelii 17X</name>
    <dbReference type="NCBI Taxonomy" id="1323249"/>
    <lineage>
        <taxon>Eukaryota</taxon>
        <taxon>Sar</taxon>
        <taxon>Alveolata</taxon>
        <taxon>Apicomplexa</taxon>
        <taxon>Aconoidasida</taxon>
        <taxon>Haemosporida</taxon>
        <taxon>Plasmodiidae</taxon>
        <taxon>Plasmodium</taxon>
        <taxon>Plasmodium (Vinckeia)</taxon>
    </lineage>
</organism>
<feature type="compositionally biased region" description="Low complexity" evidence="1">
    <location>
        <begin position="467"/>
        <end position="478"/>
    </location>
</feature>
<feature type="region of interest" description="Disordered" evidence="1">
    <location>
        <begin position="1"/>
        <end position="38"/>
    </location>
</feature>
<gene>
    <name evidence="2" type="ORF">YYC_03743</name>
</gene>
<feature type="compositionally biased region" description="Acidic residues" evidence="1">
    <location>
        <begin position="1"/>
        <end position="10"/>
    </location>
</feature>
<accession>V7PHU4</accession>
<proteinExistence type="predicted"/>
<evidence type="ECO:0000313" key="2">
    <source>
        <dbReference type="EMBL" id="ETB59014.1"/>
    </source>
</evidence>
<evidence type="ECO:0000256" key="1">
    <source>
        <dbReference type="SAM" id="MobiDB-lite"/>
    </source>
</evidence>
<name>V7PHU4_PLAYE</name>
<protein>
    <submittedName>
        <fullName evidence="2">Uncharacterized protein</fullName>
    </submittedName>
</protein>
<feature type="compositionally biased region" description="Polar residues" evidence="1">
    <location>
        <begin position="535"/>
        <end position="556"/>
    </location>
</feature>
<dbReference type="Proteomes" id="UP000018538">
    <property type="component" value="Unassembled WGS sequence"/>
</dbReference>
<dbReference type="AlphaFoldDB" id="V7PHU4"/>
<feature type="compositionally biased region" description="Basic and acidic residues" evidence="1">
    <location>
        <begin position="517"/>
        <end position="527"/>
    </location>
</feature>